<reference evidence="2 3" key="1">
    <citation type="submission" date="2019-04" db="EMBL/GenBank/DDBJ databases">
        <title>Niastella caeni sp. nov., isolated from activated sludge.</title>
        <authorList>
            <person name="Sheng M."/>
        </authorList>
    </citation>
    <scope>NUCLEOTIDE SEQUENCE [LARGE SCALE GENOMIC DNA]</scope>
    <source>
        <strain evidence="2 3">HX-2-15</strain>
    </source>
</reference>
<dbReference type="InterPro" id="IPR024775">
    <property type="entry name" value="DinB-like"/>
</dbReference>
<keyword evidence="3" id="KW-1185">Reference proteome</keyword>
<dbReference type="AlphaFoldDB" id="A0A4S8I0U8"/>
<sequence length="168" mass="18329">MALSKQPEVWLRGPLAGIPALVQPVAHALLQAQEEIHEMMKEFPDALLWERPAGVASPGFHLQHITGVLDRLFTYAAGQSLTIQQLDYLKAEGAQVENITITSLLNNLDAQIASSLEALKAIDSATLTEPRGVGRQQLPSTILGLLFHAAEHTMRHTGQLMVTVKILK</sequence>
<comment type="caution">
    <text evidence="2">The sequence shown here is derived from an EMBL/GenBank/DDBJ whole genome shotgun (WGS) entry which is preliminary data.</text>
</comment>
<protein>
    <submittedName>
        <fullName evidence="2">DinB family protein</fullName>
    </submittedName>
</protein>
<dbReference type="SUPFAM" id="SSF109854">
    <property type="entry name" value="DinB/YfiT-like putative metalloenzymes"/>
    <property type="match status" value="1"/>
</dbReference>
<accession>A0A4S8I0U8</accession>
<proteinExistence type="predicted"/>
<dbReference type="OrthoDB" id="1439983at2"/>
<dbReference type="EMBL" id="STFF01000001">
    <property type="protein sequence ID" value="THU41637.1"/>
    <property type="molecule type" value="Genomic_DNA"/>
</dbReference>
<dbReference type="Pfam" id="PF12867">
    <property type="entry name" value="DinB_2"/>
    <property type="match status" value="1"/>
</dbReference>
<name>A0A4S8I0U8_9BACT</name>
<gene>
    <name evidence="2" type="ORF">FAM09_05940</name>
</gene>
<dbReference type="InterPro" id="IPR034660">
    <property type="entry name" value="DinB/YfiT-like"/>
</dbReference>
<evidence type="ECO:0000259" key="1">
    <source>
        <dbReference type="Pfam" id="PF12867"/>
    </source>
</evidence>
<dbReference type="RefSeq" id="WP_136576126.1">
    <property type="nucleotide sequence ID" value="NZ_STFF01000001.1"/>
</dbReference>
<evidence type="ECO:0000313" key="3">
    <source>
        <dbReference type="Proteomes" id="UP000306918"/>
    </source>
</evidence>
<dbReference type="Gene3D" id="1.20.120.450">
    <property type="entry name" value="dinb family like domain"/>
    <property type="match status" value="1"/>
</dbReference>
<feature type="domain" description="DinB-like" evidence="1">
    <location>
        <begin position="29"/>
        <end position="160"/>
    </location>
</feature>
<dbReference type="Proteomes" id="UP000306918">
    <property type="component" value="Unassembled WGS sequence"/>
</dbReference>
<organism evidence="2 3">
    <name type="scientific">Niastella caeni</name>
    <dbReference type="NCBI Taxonomy" id="2569763"/>
    <lineage>
        <taxon>Bacteria</taxon>
        <taxon>Pseudomonadati</taxon>
        <taxon>Bacteroidota</taxon>
        <taxon>Chitinophagia</taxon>
        <taxon>Chitinophagales</taxon>
        <taxon>Chitinophagaceae</taxon>
        <taxon>Niastella</taxon>
    </lineage>
</organism>
<evidence type="ECO:0000313" key="2">
    <source>
        <dbReference type="EMBL" id="THU41637.1"/>
    </source>
</evidence>